<dbReference type="Proteomes" id="UP000734854">
    <property type="component" value="Unassembled WGS sequence"/>
</dbReference>
<protein>
    <submittedName>
        <fullName evidence="2">Uncharacterized protein</fullName>
    </submittedName>
</protein>
<feature type="compositionally biased region" description="Polar residues" evidence="1">
    <location>
        <begin position="751"/>
        <end position="762"/>
    </location>
</feature>
<feature type="region of interest" description="Disordered" evidence="1">
    <location>
        <begin position="748"/>
        <end position="785"/>
    </location>
</feature>
<dbReference type="EMBL" id="JACMSC010000010">
    <property type="protein sequence ID" value="KAG6505008.1"/>
    <property type="molecule type" value="Genomic_DNA"/>
</dbReference>
<comment type="caution">
    <text evidence="2">The sequence shown here is derived from an EMBL/GenBank/DDBJ whole genome shotgun (WGS) entry which is preliminary data.</text>
</comment>
<feature type="region of interest" description="Disordered" evidence="1">
    <location>
        <begin position="251"/>
        <end position="293"/>
    </location>
</feature>
<keyword evidence="3" id="KW-1185">Reference proteome</keyword>
<evidence type="ECO:0000313" key="3">
    <source>
        <dbReference type="Proteomes" id="UP000734854"/>
    </source>
</evidence>
<feature type="compositionally biased region" description="Polar residues" evidence="1">
    <location>
        <begin position="189"/>
        <end position="227"/>
    </location>
</feature>
<evidence type="ECO:0000256" key="1">
    <source>
        <dbReference type="SAM" id="MobiDB-lite"/>
    </source>
</evidence>
<sequence>MMCSISIGQPLGRRRRRSQFSASLQRVGDARHHPSLSSRIGGTPFLYFADGEDEAFFLFESYLGEERISNNGQRGTLTILILFDPACSPVVSLRENLVVMLYGSDGKLISRTEFKTISVVEKGRLDSSFPLEDGCIVNVTLRFLLSKEEQLRVHELIFSLFGLQAAGEKARITWTANNVELKEERHEFSQSMHAGQDFNKNGQSSTTSSADAKKYSQGSLRTNSYEQNGVDEGQMTELAKGSVKERDIFQKESSDLQREHETISTSTIAAKETTTFRHKLEDQRSGKSSLSRSPISNVRTMISVFESNPSEGLQHNVSSNMSLVSKNQQGGSLKRISSEESIEKKFISQTMAKSFSAEMLSDIDLQNDQRFGRPHLLKKQEEKQHIDKATKLDAVAEKTYFSDFDQKVKNIGSEIVKGRADAYFFKARKDSSVAFQPNVSGASAGMKSDILQMDANDLDSDNSYTTDYYLPFDDKETLHSSVRTKPFRSETIKERKYSVSTEFKLNHNFGKDPASENSDDMLLRVYQEDVGKSRIIENVGNDVNLVMHGTENQNKSHGFLKGSEQSRSTFNQPFNIDNPCSTKTDQEFLYCRFCSGNCSEQVASWTLSESRELLYTQTERYVFDTFGIWVPRNLCITTGSKQLRTLLESCKICHGSLSMEEKIRAEAHEKATLSNDPSVAAMLSEHICYSLPKLGPEDVGASNLNGRLLAQLVDGVVDSSLFSAAKTMSMASCNGLLKWSKARLEPPVTYSEGSQGEVTTSPLGEVAQPEESPAESSPNKETQLHGRPIESFHDEESRLSLGWGVASTRQLSGLNPSHRGGSDEEQVALGPAELTEPEYDQDHLEITTHLSYLSSSLRAAKECMAELEARLAL</sequence>
<organism evidence="2 3">
    <name type="scientific">Zingiber officinale</name>
    <name type="common">Ginger</name>
    <name type="synonym">Amomum zingiber</name>
    <dbReference type="NCBI Taxonomy" id="94328"/>
    <lineage>
        <taxon>Eukaryota</taxon>
        <taxon>Viridiplantae</taxon>
        <taxon>Streptophyta</taxon>
        <taxon>Embryophyta</taxon>
        <taxon>Tracheophyta</taxon>
        <taxon>Spermatophyta</taxon>
        <taxon>Magnoliopsida</taxon>
        <taxon>Liliopsida</taxon>
        <taxon>Zingiberales</taxon>
        <taxon>Zingiberaceae</taxon>
        <taxon>Zingiber</taxon>
    </lineage>
</organism>
<feature type="compositionally biased region" description="Basic and acidic residues" evidence="1">
    <location>
        <begin position="251"/>
        <end position="262"/>
    </location>
</feature>
<dbReference type="PANTHER" id="PTHR36810">
    <property type="entry name" value="BNACNNG47150D PROTEIN"/>
    <property type="match status" value="1"/>
</dbReference>
<feature type="region of interest" description="Disordered" evidence="1">
    <location>
        <begin position="185"/>
        <end position="232"/>
    </location>
</feature>
<evidence type="ECO:0000313" key="2">
    <source>
        <dbReference type="EMBL" id="KAG6505008.1"/>
    </source>
</evidence>
<dbReference type="PANTHER" id="PTHR36810:SF1">
    <property type="entry name" value="OS05G0232200 PROTEIN"/>
    <property type="match status" value="1"/>
</dbReference>
<dbReference type="AlphaFoldDB" id="A0A8J5GBJ7"/>
<name>A0A8J5GBJ7_ZINOF</name>
<accession>A0A8J5GBJ7</accession>
<gene>
    <name evidence="2" type="ORF">ZIOFF_037356</name>
</gene>
<feature type="compositionally biased region" description="Basic and acidic residues" evidence="1">
    <location>
        <begin position="274"/>
        <end position="285"/>
    </location>
</feature>
<proteinExistence type="predicted"/>
<reference evidence="2 3" key="1">
    <citation type="submission" date="2020-08" db="EMBL/GenBank/DDBJ databases">
        <title>Plant Genome Project.</title>
        <authorList>
            <person name="Zhang R.-G."/>
        </authorList>
    </citation>
    <scope>NUCLEOTIDE SEQUENCE [LARGE SCALE GENOMIC DNA]</scope>
    <source>
        <tissue evidence="2">Rhizome</tissue>
    </source>
</reference>